<evidence type="ECO:0000313" key="1">
    <source>
        <dbReference type="EMBL" id="AFI04060.1"/>
    </source>
</evidence>
<proteinExistence type="predicted"/>
<sequence>MNDYLSSLKDCDFILTDKFIDTNKPLCVIEKYLRMPFSQKSVEEDVKRFYRYLLQKNILRAHQVAMLAIRENEKECQIRELLEEYTKKLCQIIKTPL</sequence>
<organism evidence="1 2">
    <name type="scientific">Helicobacter cetorum (strain ATCC BAA-429 / MIT 00-7128)</name>
    <dbReference type="NCBI Taxonomy" id="182217"/>
    <lineage>
        <taxon>Bacteria</taxon>
        <taxon>Pseudomonadati</taxon>
        <taxon>Campylobacterota</taxon>
        <taxon>Epsilonproteobacteria</taxon>
        <taxon>Campylobacterales</taxon>
        <taxon>Helicobacteraceae</taxon>
        <taxon>Helicobacter</taxon>
    </lineage>
</organism>
<dbReference type="HOGENOM" id="CLU_142163_0_0_7"/>
<dbReference type="AlphaFoldDB" id="I0EM91"/>
<dbReference type="Proteomes" id="UP000005010">
    <property type="component" value="Chromosome"/>
</dbReference>
<gene>
    <name evidence="1" type="ordered locus">HCW_03935</name>
</gene>
<accession>I0EM91</accession>
<dbReference type="KEGG" id="hce:HCW_03935"/>
<reference evidence="2" key="1">
    <citation type="submission" date="2012-04" db="EMBL/GenBank/DDBJ databases">
        <title>Complete genome sequence of Helicobacter cetorum strain MIT 00-7128.</title>
        <authorList>
            <person name="Kersulyte D."/>
            <person name="Berg D.E."/>
        </authorList>
    </citation>
    <scope>NUCLEOTIDE SEQUENCE [LARGE SCALE GENOMIC DNA]</scope>
    <source>
        <strain evidence="2">MIT 00-7128</strain>
    </source>
</reference>
<dbReference type="STRING" id="182217.HCW_03935"/>
<dbReference type="PATRIC" id="fig|182217.3.peg.841"/>
<dbReference type="EMBL" id="CP003479">
    <property type="protein sequence ID" value="AFI04060.1"/>
    <property type="molecule type" value="Genomic_DNA"/>
</dbReference>
<name>I0EM91_HELC0</name>
<evidence type="ECO:0000313" key="2">
    <source>
        <dbReference type="Proteomes" id="UP000005010"/>
    </source>
</evidence>
<protein>
    <submittedName>
        <fullName evidence="1">Uncharacterized protein</fullName>
    </submittedName>
</protein>
<keyword evidence="2" id="KW-1185">Reference proteome</keyword>